<dbReference type="EMBL" id="JBHSPX010000004">
    <property type="protein sequence ID" value="MFC6063742.1"/>
    <property type="molecule type" value="Genomic_DNA"/>
</dbReference>
<sequence length="958" mass="104871">MADQAAPGTLRFQVLGPLRAWRGDSELHLGQAQQRTVLSALLLHANHPLSREQLMKAVWGPTSPTRAVNLLQRHASGLRRVLDPGRSPREPSDVLRWTEAGYRLTVPANGLDLIRFDHEVVRAHAARAAGELSTAAEALHNALGLWRGQVCEGLSSPLIDAERDRLEERRRTVTEERIELDLALGSTLDLVGELRQLLVDHPLRENLHGLLMLALHRSGHRTEALAAFRQARLLLHDELGIEPCEPLQRMHEQILTADPALDAPQPPALNAGAVPVEEATAQREPVIPAQLPHRTVGFTGRADVLARLNALVPAEGCDPCGAAVIAAIGGTAGVGKTALAIHWAHEVRDRFPDGQLYVNLRGFDPSGPAMEPAAAIRGFLDAFTVPPEQIPVDPAAQAALYRSLLANRRVLVVLDNARDAEQVRPLLPGSSGCLVIVTSRNQLAGLVATDGAHPVALDLLSPAEARSMLSNRIGRQCLSAEWDAVDDIITSCARLPLALAIVAARATLSPQFPLAALAKELHTVNGGLDCLDGGDDVTNIRAVFSWSYQQLTPPAARLFRLLGQHPAPDIDALAAAALAGVPPAQVKPPLAELSHAQLITECMPGRFTRHDLLRAYAAELSMAHDPNAERHAALHRMLDYYLHTAYQASLLLNPYRDDHIAPAAADPSVVVGQFEDHHRALAWFATEHNVLLAVLQQAADSRFDVHAWQLAWTLTPFFDRRSHWHDAASAHRIALETARRQGNTHAQAVIHVCLAYAYLRLGRYQDTHDHAEQALTLFAELGDAAGQAHAHRTLAWALDRQCRYREALPHAEQALELFGVAGHRTGRARALNAVGWFVSQLGNHEEGLTYCRRALELQKELGDRFDQADTWDSLGFVYRHLDRCQEAIACYEQALDLYREIGDQYNEADTLCSLGDSHYAIGETQAALAAWRHALTILDSLSHPDAAQVRAKLNDVRQ</sequence>
<dbReference type="PANTHER" id="PTHR35807">
    <property type="entry name" value="TRANSCRIPTIONAL REGULATOR REDD-RELATED"/>
    <property type="match status" value="1"/>
</dbReference>
<accession>A0ABW1MKW9</accession>
<evidence type="ECO:0000256" key="7">
    <source>
        <dbReference type="PROSITE-ProRule" id="PRU01091"/>
    </source>
</evidence>
<gene>
    <name evidence="9" type="ORF">ACFP4F_14385</name>
</gene>
<dbReference type="SUPFAM" id="SSF46894">
    <property type="entry name" value="C-terminal effector domain of the bipartite response regulators"/>
    <property type="match status" value="1"/>
</dbReference>
<evidence type="ECO:0000256" key="5">
    <source>
        <dbReference type="ARBA" id="ARBA00023163"/>
    </source>
</evidence>
<dbReference type="Pfam" id="PF00486">
    <property type="entry name" value="Trans_reg_C"/>
    <property type="match status" value="1"/>
</dbReference>
<dbReference type="Pfam" id="PF13424">
    <property type="entry name" value="TPR_12"/>
    <property type="match status" value="2"/>
</dbReference>
<dbReference type="Gene3D" id="1.10.10.10">
    <property type="entry name" value="Winged helix-like DNA-binding domain superfamily/Winged helix DNA-binding domain"/>
    <property type="match status" value="1"/>
</dbReference>
<dbReference type="SUPFAM" id="SSF48452">
    <property type="entry name" value="TPR-like"/>
    <property type="match status" value="3"/>
</dbReference>
<dbReference type="InterPro" id="IPR005158">
    <property type="entry name" value="BTAD"/>
</dbReference>
<dbReference type="SUPFAM" id="SSF52540">
    <property type="entry name" value="P-loop containing nucleoside triphosphate hydrolases"/>
    <property type="match status" value="1"/>
</dbReference>
<dbReference type="RefSeq" id="WP_031058313.1">
    <property type="nucleotide sequence ID" value="NZ_JBHSPX010000004.1"/>
</dbReference>
<dbReference type="InterPro" id="IPR016032">
    <property type="entry name" value="Sig_transdc_resp-reg_C-effctor"/>
</dbReference>
<keyword evidence="5" id="KW-0804">Transcription</keyword>
<dbReference type="Gene3D" id="3.40.50.300">
    <property type="entry name" value="P-loop containing nucleotide triphosphate hydrolases"/>
    <property type="match status" value="1"/>
</dbReference>
<dbReference type="PROSITE" id="PS51755">
    <property type="entry name" value="OMPR_PHOB"/>
    <property type="match status" value="1"/>
</dbReference>
<evidence type="ECO:0000256" key="4">
    <source>
        <dbReference type="ARBA" id="ARBA00023125"/>
    </source>
</evidence>
<feature type="repeat" description="TPR" evidence="6">
    <location>
        <begin position="868"/>
        <end position="901"/>
    </location>
</feature>
<dbReference type="InterPro" id="IPR027417">
    <property type="entry name" value="P-loop_NTPase"/>
</dbReference>
<dbReference type="PRINTS" id="PR00364">
    <property type="entry name" value="DISEASERSIST"/>
</dbReference>
<evidence type="ECO:0000256" key="3">
    <source>
        <dbReference type="ARBA" id="ARBA00023015"/>
    </source>
</evidence>
<evidence type="ECO:0000256" key="6">
    <source>
        <dbReference type="PROSITE-ProRule" id="PRU00339"/>
    </source>
</evidence>
<comment type="similarity">
    <text evidence="1">Belongs to the AfsR/DnrI/RedD regulatory family.</text>
</comment>
<dbReference type="InterPro" id="IPR002182">
    <property type="entry name" value="NB-ARC"/>
</dbReference>
<dbReference type="PROSITE" id="PS50005">
    <property type="entry name" value="TPR"/>
    <property type="match status" value="1"/>
</dbReference>
<dbReference type="SMART" id="SM01043">
    <property type="entry name" value="BTAD"/>
    <property type="match status" value="1"/>
</dbReference>
<dbReference type="InterPro" id="IPR001867">
    <property type="entry name" value="OmpR/PhoB-type_DNA-bd"/>
</dbReference>
<protein>
    <submittedName>
        <fullName evidence="9">BTAD domain-containing putative transcriptional regulator</fullName>
    </submittedName>
</protein>
<keyword evidence="3" id="KW-0805">Transcription regulation</keyword>
<dbReference type="Pfam" id="PF13181">
    <property type="entry name" value="TPR_8"/>
    <property type="match status" value="1"/>
</dbReference>
<dbReference type="InterPro" id="IPR051677">
    <property type="entry name" value="AfsR-DnrI-RedD_regulator"/>
</dbReference>
<keyword evidence="4 7" id="KW-0238">DNA-binding</keyword>
<dbReference type="InterPro" id="IPR036388">
    <property type="entry name" value="WH-like_DNA-bd_sf"/>
</dbReference>
<dbReference type="SMART" id="SM00862">
    <property type="entry name" value="Trans_reg_C"/>
    <property type="match status" value="1"/>
</dbReference>
<keyword evidence="6" id="KW-0802">TPR repeat</keyword>
<feature type="DNA-binding region" description="OmpR/PhoB-type" evidence="7">
    <location>
        <begin position="2"/>
        <end position="106"/>
    </location>
</feature>
<name>A0ABW1MKW9_9ACTN</name>
<proteinExistence type="inferred from homology"/>
<organism evidence="9 10">
    <name type="scientific">Streptomyces ochraceiscleroticus</name>
    <dbReference type="NCBI Taxonomy" id="47761"/>
    <lineage>
        <taxon>Bacteria</taxon>
        <taxon>Bacillati</taxon>
        <taxon>Actinomycetota</taxon>
        <taxon>Actinomycetes</taxon>
        <taxon>Kitasatosporales</taxon>
        <taxon>Streptomycetaceae</taxon>
        <taxon>Streptomyces</taxon>
    </lineage>
</organism>
<dbReference type="Proteomes" id="UP001596139">
    <property type="component" value="Unassembled WGS sequence"/>
</dbReference>
<evidence type="ECO:0000256" key="1">
    <source>
        <dbReference type="ARBA" id="ARBA00005820"/>
    </source>
</evidence>
<comment type="caution">
    <text evidence="9">The sequence shown here is derived from an EMBL/GenBank/DDBJ whole genome shotgun (WGS) entry which is preliminary data.</text>
</comment>
<reference evidence="10" key="1">
    <citation type="journal article" date="2019" name="Int. J. Syst. Evol. Microbiol.">
        <title>The Global Catalogue of Microorganisms (GCM) 10K type strain sequencing project: providing services to taxonomists for standard genome sequencing and annotation.</title>
        <authorList>
            <consortium name="The Broad Institute Genomics Platform"/>
            <consortium name="The Broad Institute Genome Sequencing Center for Infectious Disease"/>
            <person name="Wu L."/>
            <person name="Ma J."/>
        </authorList>
    </citation>
    <scope>NUCLEOTIDE SEQUENCE [LARGE SCALE GENOMIC DNA]</scope>
    <source>
        <strain evidence="10">CGMCC 1.15180</strain>
    </source>
</reference>
<feature type="domain" description="OmpR/PhoB-type" evidence="8">
    <location>
        <begin position="2"/>
        <end position="106"/>
    </location>
</feature>
<dbReference type="CDD" id="cd15831">
    <property type="entry name" value="BTAD"/>
    <property type="match status" value="1"/>
</dbReference>
<dbReference type="InterPro" id="IPR019734">
    <property type="entry name" value="TPR_rpt"/>
</dbReference>
<dbReference type="PANTHER" id="PTHR35807:SF1">
    <property type="entry name" value="TRANSCRIPTIONAL REGULATOR REDD"/>
    <property type="match status" value="1"/>
</dbReference>
<dbReference type="Pfam" id="PF03704">
    <property type="entry name" value="BTAD"/>
    <property type="match status" value="1"/>
</dbReference>
<dbReference type="SMART" id="SM00028">
    <property type="entry name" value="TPR"/>
    <property type="match status" value="5"/>
</dbReference>
<keyword evidence="2" id="KW-0902">Two-component regulatory system</keyword>
<dbReference type="InterPro" id="IPR011990">
    <property type="entry name" value="TPR-like_helical_dom_sf"/>
</dbReference>
<dbReference type="Pfam" id="PF00931">
    <property type="entry name" value="NB-ARC"/>
    <property type="match status" value="1"/>
</dbReference>
<evidence type="ECO:0000313" key="10">
    <source>
        <dbReference type="Proteomes" id="UP001596139"/>
    </source>
</evidence>
<evidence type="ECO:0000259" key="8">
    <source>
        <dbReference type="PROSITE" id="PS51755"/>
    </source>
</evidence>
<keyword evidence="10" id="KW-1185">Reference proteome</keyword>
<evidence type="ECO:0000313" key="9">
    <source>
        <dbReference type="EMBL" id="MFC6063742.1"/>
    </source>
</evidence>
<evidence type="ECO:0000256" key="2">
    <source>
        <dbReference type="ARBA" id="ARBA00023012"/>
    </source>
</evidence>
<dbReference type="Gene3D" id="1.25.40.10">
    <property type="entry name" value="Tetratricopeptide repeat domain"/>
    <property type="match status" value="3"/>
</dbReference>